<keyword evidence="3" id="KW-1185">Reference proteome</keyword>
<evidence type="ECO:0000256" key="1">
    <source>
        <dbReference type="SAM" id="Phobius"/>
    </source>
</evidence>
<feature type="transmembrane region" description="Helical" evidence="1">
    <location>
        <begin position="133"/>
        <end position="153"/>
    </location>
</feature>
<gene>
    <name evidence="2" type="ORF">OKA05_06370</name>
</gene>
<accession>A0ABT3GEX7</accession>
<dbReference type="EMBL" id="JAPDDT010000002">
    <property type="protein sequence ID" value="MCW1922169.1"/>
    <property type="molecule type" value="Genomic_DNA"/>
</dbReference>
<evidence type="ECO:0000313" key="2">
    <source>
        <dbReference type="EMBL" id="MCW1922169.1"/>
    </source>
</evidence>
<name>A0ABT3GEX7_9BACT</name>
<keyword evidence="1" id="KW-0812">Transmembrane</keyword>
<comment type="caution">
    <text evidence="2">The sequence shown here is derived from an EMBL/GenBank/DDBJ whole genome shotgun (WGS) entry which is preliminary data.</text>
</comment>
<feature type="transmembrane region" description="Helical" evidence="1">
    <location>
        <begin position="159"/>
        <end position="179"/>
    </location>
</feature>
<dbReference type="RefSeq" id="WP_264486279.1">
    <property type="nucleotide sequence ID" value="NZ_JAPDDT010000002.1"/>
</dbReference>
<dbReference type="Proteomes" id="UP001320876">
    <property type="component" value="Unassembled WGS sequence"/>
</dbReference>
<keyword evidence="1" id="KW-1133">Transmembrane helix</keyword>
<reference evidence="2 3" key="1">
    <citation type="submission" date="2022-10" db="EMBL/GenBank/DDBJ databases">
        <title>Luteolibacter arcticus strain CCTCC AB 2014275, whole genome shotgun sequencing project.</title>
        <authorList>
            <person name="Zhao G."/>
            <person name="Shen L."/>
        </authorList>
    </citation>
    <scope>NUCLEOTIDE SEQUENCE [LARGE SCALE GENOMIC DNA]</scope>
    <source>
        <strain evidence="2 3">CCTCC AB 2014275</strain>
    </source>
</reference>
<feature type="transmembrane region" description="Helical" evidence="1">
    <location>
        <begin position="68"/>
        <end position="89"/>
    </location>
</feature>
<sequence length="220" mass="23572">MSTEENPYATPLAPALTKADPPRAALWYVSEGVLHVRDGASLPDVCLSGASPGEPGERKTLTIGWGPAWVRTLPLVAIIGYLVWTTSFSVGKPEVLGLVAAVMLLVALGRKMSKRGRLHTFRSTQAARNEVRWFSLEILTVTAVAIGTGFLIHRIAPDFLAQGRAGAIGGVVGLVMVSLQQRRGVRALGYHEGWFALGNVHPAAIARLEEIMRKQTTASA</sequence>
<organism evidence="2 3">
    <name type="scientific">Luteolibacter arcticus</name>
    <dbReference type="NCBI Taxonomy" id="1581411"/>
    <lineage>
        <taxon>Bacteria</taxon>
        <taxon>Pseudomonadati</taxon>
        <taxon>Verrucomicrobiota</taxon>
        <taxon>Verrucomicrobiia</taxon>
        <taxon>Verrucomicrobiales</taxon>
        <taxon>Verrucomicrobiaceae</taxon>
        <taxon>Luteolibacter</taxon>
    </lineage>
</organism>
<feature type="transmembrane region" description="Helical" evidence="1">
    <location>
        <begin position="95"/>
        <end position="112"/>
    </location>
</feature>
<protein>
    <submittedName>
        <fullName evidence="2">Uncharacterized protein</fullName>
    </submittedName>
</protein>
<proteinExistence type="predicted"/>
<evidence type="ECO:0000313" key="3">
    <source>
        <dbReference type="Proteomes" id="UP001320876"/>
    </source>
</evidence>
<keyword evidence="1" id="KW-0472">Membrane</keyword>